<sequence length="350" mass="36592">MLTTWIRKLLLLIAVVVVVVVASVEIGGRVSDDTRSLCAEFTDASGLFEGNPVAMLGKKVGSVVGVHQNSDQSGVRIDMRIDKSVLLPADVGATLVSTSIVTERQIEFTKPYSDGARYETDQCIPLSKTRTPLGISQTLDSISNLSEELVKDNGRNTDAILQSLELVSRNLEGTQGDVAGIIKDSATLIDDPAKRDMQIRSIVGNLAALTGVATENDKEVTALFDNFVGAIEVIIAFGQTFGAAVEYAGTFVPILSRFATDFGPPIFAIGDAAVPLIADMGEQPDMVVAIAARTADLIVKHPDAKSIVQAFAVSLPLRSLVGGCAAPVANGVCGSSDVSRTIAGMMGGGA</sequence>
<reference evidence="2 3" key="1">
    <citation type="submission" date="2023-10" db="EMBL/GenBank/DDBJ databases">
        <title>Development of a sustainable strategy for remediation of hydrocarbon-contaminated territories based on the waste exchange concept.</title>
        <authorList>
            <person name="Krivoruchko A."/>
        </authorList>
    </citation>
    <scope>NUCLEOTIDE SEQUENCE [LARGE SCALE GENOMIC DNA]</scope>
    <source>
        <strain evidence="2 3">IEGM 1322</strain>
    </source>
</reference>
<evidence type="ECO:0000313" key="3">
    <source>
        <dbReference type="Proteomes" id="UP001185899"/>
    </source>
</evidence>
<dbReference type="PANTHER" id="PTHR33371:SF4">
    <property type="entry name" value="INTERMEMBRANE PHOSPHOLIPID TRANSPORT SYSTEM BINDING PROTEIN MLAD"/>
    <property type="match status" value="1"/>
</dbReference>
<dbReference type="PANTHER" id="PTHR33371">
    <property type="entry name" value="INTERMEMBRANE PHOSPHOLIPID TRANSPORT SYSTEM BINDING PROTEIN MLAD-RELATED"/>
    <property type="match status" value="1"/>
</dbReference>
<feature type="domain" description="Mce/MlaD" evidence="1">
    <location>
        <begin position="36"/>
        <end position="110"/>
    </location>
</feature>
<comment type="caution">
    <text evidence="2">The sequence shown here is derived from an EMBL/GenBank/DDBJ whole genome shotgun (WGS) entry which is preliminary data.</text>
</comment>
<protein>
    <submittedName>
        <fullName evidence="2">MlaD family protein</fullName>
    </submittedName>
</protein>
<gene>
    <name evidence="2" type="ORF">R3P95_25865</name>
</gene>
<dbReference type="EMBL" id="JAWLKE010000017">
    <property type="protein sequence ID" value="MDV6233991.1"/>
    <property type="molecule type" value="Genomic_DNA"/>
</dbReference>
<dbReference type="InterPro" id="IPR003399">
    <property type="entry name" value="Mce/MlaD"/>
</dbReference>
<organism evidence="2 3">
    <name type="scientific">Rhodococcus cercidiphylli</name>
    <dbReference type="NCBI Taxonomy" id="489916"/>
    <lineage>
        <taxon>Bacteria</taxon>
        <taxon>Bacillati</taxon>
        <taxon>Actinomycetota</taxon>
        <taxon>Actinomycetes</taxon>
        <taxon>Mycobacteriales</taxon>
        <taxon>Nocardiaceae</taxon>
        <taxon>Rhodococcus</taxon>
    </lineage>
</organism>
<evidence type="ECO:0000259" key="1">
    <source>
        <dbReference type="Pfam" id="PF02470"/>
    </source>
</evidence>
<accession>A0ABU4B6B2</accession>
<dbReference type="RefSeq" id="WP_008720378.1">
    <property type="nucleotide sequence ID" value="NZ_JAWLKE010000017.1"/>
</dbReference>
<evidence type="ECO:0000313" key="2">
    <source>
        <dbReference type="EMBL" id="MDV6233991.1"/>
    </source>
</evidence>
<keyword evidence="3" id="KW-1185">Reference proteome</keyword>
<name>A0ABU4B6B2_9NOCA</name>
<dbReference type="InterPro" id="IPR052336">
    <property type="entry name" value="MlaD_Phospholipid_Transporter"/>
</dbReference>
<dbReference type="Pfam" id="PF02470">
    <property type="entry name" value="MlaD"/>
    <property type="match status" value="1"/>
</dbReference>
<proteinExistence type="predicted"/>
<dbReference type="Proteomes" id="UP001185899">
    <property type="component" value="Unassembled WGS sequence"/>
</dbReference>